<proteinExistence type="inferred from homology"/>
<dbReference type="Pfam" id="PF13359">
    <property type="entry name" value="DDE_Tnp_4"/>
    <property type="match status" value="1"/>
</dbReference>
<evidence type="ECO:0000313" key="10">
    <source>
        <dbReference type="Proteomes" id="UP001458880"/>
    </source>
</evidence>
<sequence length="257" mass="29426">MGKSSLFSSFLRVINALNEIASTIIKWSMEDDRQNIKTAFRAIAGKPGIIVAIDGTYVPIKAPRENPESYINRKCFHGITLQAICQPNLMFTDCFTGYPSSVSDIRIFRNSDIYNSILSHFNTYFNEDEYVIGDKAYPTLNWCIPPFIERGRLTREQIRFNTIHAKTRQVIERAFALLFGRFRRLRYVDMNRVDLIPSTIIAACTLHNLCLMQPDALLAEYVQEVLAMGNNPDNIDNEDGLQDGDARRNYLLDIINN</sequence>
<evidence type="ECO:0000256" key="7">
    <source>
        <dbReference type="ARBA" id="ARBA00023242"/>
    </source>
</evidence>
<name>A0AAW1L7R5_POPJA</name>
<comment type="cofactor">
    <cofactor evidence="1">
        <name>a divalent metal cation</name>
        <dbReference type="ChEBI" id="CHEBI:60240"/>
    </cofactor>
</comment>
<evidence type="ECO:0000256" key="6">
    <source>
        <dbReference type="ARBA" id="ARBA00022801"/>
    </source>
</evidence>
<protein>
    <submittedName>
        <fullName evidence="9">DDE superfamily endonuclease</fullName>
    </submittedName>
</protein>
<keyword evidence="10" id="KW-1185">Reference proteome</keyword>
<evidence type="ECO:0000256" key="2">
    <source>
        <dbReference type="ARBA" id="ARBA00004123"/>
    </source>
</evidence>
<comment type="similarity">
    <text evidence="3">Belongs to the HARBI1 family.</text>
</comment>
<reference evidence="9 10" key="1">
    <citation type="journal article" date="2024" name="BMC Genomics">
        <title>De novo assembly and annotation of Popillia japonica's genome with initial clues to its potential as an invasive pest.</title>
        <authorList>
            <person name="Cucini C."/>
            <person name="Boschi S."/>
            <person name="Funari R."/>
            <person name="Cardaioli E."/>
            <person name="Iannotti N."/>
            <person name="Marturano G."/>
            <person name="Paoli F."/>
            <person name="Bruttini M."/>
            <person name="Carapelli A."/>
            <person name="Frati F."/>
            <person name="Nardi F."/>
        </authorList>
    </citation>
    <scope>NUCLEOTIDE SEQUENCE [LARGE SCALE GENOMIC DNA]</scope>
    <source>
        <strain evidence="9">DMR45628</strain>
    </source>
</reference>
<dbReference type="Proteomes" id="UP001458880">
    <property type="component" value="Unassembled WGS sequence"/>
</dbReference>
<keyword evidence="5" id="KW-0479">Metal-binding</keyword>
<dbReference type="AlphaFoldDB" id="A0AAW1L7R5"/>
<keyword evidence="9" id="KW-0255">Endonuclease</keyword>
<dbReference type="InterPro" id="IPR045249">
    <property type="entry name" value="HARBI1-like"/>
</dbReference>
<dbReference type="PANTHER" id="PTHR22930">
    <property type="match status" value="1"/>
</dbReference>
<comment type="caution">
    <text evidence="9">The sequence shown here is derived from an EMBL/GenBank/DDBJ whole genome shotgun (WGS) entry which is preliminary data.</text>
</comment>
<evidence type="ECO:0000256" key="5">
    <source>
        <dbReference type="ARBA" id="ARBA00022723"/>
    </source>
</evidence>
<dbReference type="GO" id="GO:0004519">
    <property type="term" value="F:endonuclease activity"/>
    <property type="evidence" value="ECO:0007669"/>
    <property type="project" value="UniProtKB-KW"/>
</dbReference>
<evidence type="ECO:0000256" key="1">
    <source>
        <dbReference type="ARBA" id="ARBA00001968"/>
    </source>
</evidence>
<accession>A0AAW1L7R5</accession>
<dbReference type="GO" id="GO:0046872">
    <property type="term" value="F:metal ion binding"/>
    <property type="evidence" value="ECO:0007669"/>
    <property type="project" value="UniProtKB-KW"/>
</dbReference>
<comment type="subcellular location">
    <subcellularLocation>
        <location evidence="2">Nucleus</location>
    </subcellularLocation>
</comment>
<keyword evidence="7" id="KW-0539">Nucleus</keyword>
<dbReference type="GO" id="GO:0016787">
    <property type="term" value="F:hydrolase activity"/>
    <property type="evidence" value="ECO:0007669"/>
    <property type="project" value="UniProtKB-KW"/>
</dbReference>
<dbReference type="InterPro" id="IPR027806">
    <property type="entry name" value="HARBI1_dom"/>
</dbReference>
<keyword evidence="6" id="KW-0378">Hydrolase</keyword>
<dbReference type="GO" id="GO:0005634">
    <property type="term" value="C:nucleus"/>
    <property type="evidence" value="ECO:0007669"/>
    <property type="project" value="UniProtKB-SubCell"/>
</dbReference>
<evidence type="ECO:0000256" key="3">
    <source>
        <dbReference type="ARBA" id="ARBA00006958"/>
    </source>
</evidence>
<keyword evidence="4" id="KW-0540">Nuclease</keyword>
<evidence type="ECO:0000259" key="8">
    <source>
        <dbReference type="Pfam" id="PF13359"/>
    </source>
</evidence>
<organism evidence="9 10">
    <name type="scientific">Popillia japonica</name>
    <name type="common">Japanese beetle</name>
    <dbReference type="NCBI Taxonomy" id="7064"/>
    <lineage>
        <taxon>Eukaryota</taxon>
        <taxon>Metazoa</taxon>
        <taxon>Ecdysozoa</taxon>
        <taxon>Arthropoda</taxon>
        <taxon>Hexapoda</taxon>
        <taxon>Insecta</taxon>
        <taxon>Pterygota</taxon>
        <taxon>Neoptera</taxon>
        <taxon>Endopterygota</taxon>
        <taxon>Coleoptera</taxon>
        <taxon>Polyphaga</taxon>
        <taxon>Scarabaeiformia</taxon>
        <taxon>Scarabaeidae</taxon>
        <taxon>Rutelinae</taxon>
        <taxon>Popillia</taxon>
    </lineage>
</organism>
<evidence type="ECO:0000313" key="9">
    <source>
        <dbReference type="EMBL" id="KAK9729601.1"/>
    </source>
</evidence>
<feature type="domain" description="DDE Tnp4" evidence="8">
    <location>
        <begin position="53"/>
        <end position="208"/>
    </location>
</feature>
<dbReference type="PANTHER" id="PTHR22930:SF85">
    <property type="entry name" value="GH03217P-RELATED"/>
    <property type="match status" value="1"/>
</dbReference>
<dbReference type="EMBL" id="JASPKY010000159">
    <property type="protein sequence ID" value="KAK9729601.1"/>
    <property type="molecule type" value="Genomic_DNA"/>
</dbReference>
<gene>
    <name evidence="9" type="ORF">QE152_g15829</name>
</gene>
<evidence type="ECO:0000256" key="4">
    <source>
        <dbReference type="ARBA" id="ARBA00022722"/>
    </source>
</evidence>